<dbReference type="Pfam" id="PF00583">
    <property type="entry name" value="Acetyltransf_1"/>
    <property type="match status" value="1"/>
</dbReference>
<keyword evidence="2" id="KW-0012">Acyltransferase</keyword>
<evidence type="ECO:0000313" key="4">
    <source>
        <dbReference type="EMBL" id="SNC60052.1"/>
    </source>
</evidence>
<dbReference type="EMBL" id="FYEZ01000001">
    <property type="protein sequence ID" value="SNC60052.1"/>
    <property type="molecule type" value="Genomic_DNA"/>
</dbReference>
<evidence type="ECO:0000259" key="3">
    <source>
        <dbReference type="PROSITE" id="PS51186"/>
    </source>
</evidence>
<keyword evidence="4" id="KW-0687">Ribonucleoprotein</keyword>
<dbReference type="Gene3D" id="3.40.630.30">
    <property type="match status" value="1"/>
</dbReference>
<feature type="domain" description="N-acetyltransferase" evidence="3">
    <location>
        <begin position="115"/>
        <end position="265"/>
    </location>
</feature>
<dbReference type="GO" id="GO:0005840">
    <property type="term" value="C:ribosome"/>
    <property type="evidence" value="ECO:0007669"/>
    <property type="project" value="UniProtKB-KW"/>
</dbReference>
<dbReference type="PANTHER" id="PTHR43420">
    <property type="entry name" value="ACETYLTRANSFERASE"/>
    <property type="match status" value="1"/>
</dbReference>
<dbReference type="CDD" id="cd04301">
    <property type="entry name" value="NAT_SF"/>
    <property type="match status" value="1"/>
</dbReference>
<evidence type="ECO:0000313" key="5">
    <source>
        <dbReference type="Proteomes" id="UP000198122"/>
    </source>
</evidence>
<dbReference type="OrthoDB" id="9797456at2"/>
<evidence type="ECO:0000256" key="2">
    <source>
        <dbReference type="ARBA" id="ARBA00023315"/>
    </source>
</evidence>
<evidence type="ECO:0000256" key="1">
    <source>
        <dbReference type="ARBA" id="ARBA00022679"/>
    </source>
</evidence>
<accession>A0A212T1X6</accession>
<keyword evidence="5" id="KW-1185">Reference proteome</keyword>
<dbReference type="AlphaFoldDB" id="A0A212T1X6"/>
<reference evidence="4 5" key="1">
    <citation type="submission" date="2017-06" db="EMBL/GenBank/DDBJ databases">
        <authorList>
            <person name="Kim H.J."/>
            <person name="Triplett B.A."/>
        </authorList>
    </citation>
    <scope>NUCLEOTIDE SEQUENCE [LARGE SCALE GENOMIC DNA]</scope>
    <source>
        <strain evidence="4 5">DSM 22179</strain>
    </source>
</reference>
<proteinExistence type="predicted"/>
<keyword evidence="1" id="KW-0808">Transferase</keyword>
<protein>
    <submittedName>
        <fullName evidence="4">Ribosomal protein S18 acetylase RimI</fullName>
    </submittedName>
</protein>
<dbReference type="SUPFAM" id="SSF55729">
    <property type="entry name" value="Acyl-CoA N-acyltransferases (Nat)"/>
    <property type="match status" value="1"/>
</dbReference>
<dbReference type="InterPro" id="IPR016181">
    <property type="entry name" value="Acyl_CoA_acyltransferase"/>
</dbReference>
<name>A0A212T1X6_9MICO</name>
<sequence length="265" mass="28819">MLESLPPAARTDLEVDRLGGTVVTDAGDHLVVRTPDNPGYHWGNFVQVTSGDSDDVERWLALFAEHFPTARHRAFGLARPSSCPEVWGSHGLAADDVEALTATRSPSPTPVPQGYTVRTLQEEDEWEQRLAAELAENAASGEHPANEYAEFMRQDHLVRRRLQAAGTARWIGAFTGDGALAASLGMVDLDGRARYQSVLTAPEHRRRGLARHLLAVAADWAVERGAAEIVIVAEADSDAGRLYRRAGFAPGPLSHGWYAPSWPVT</sequence>
<dbReference type="Proteomes" id="UP000198122">
    <property type="component" value="Unassembled WGS sequence"/>
</dbReference>
<organism evidence="4 5">
    <name type="scientific">Kytococcus aerolatus</name>
    <dbReference type="NCBI Taxonomy" id="592308"/>
    <lineage>
        <taxon>Bacteria</taxon>
        <taxon>Bacillati</taxon>
        <taxon>Actinomycetota</taxon>
        <taxon>Actinomycetes</taxon>
        <taxon>Micrococcales</taxon>
        <taxon>Kytococcaceae</taxon>
        <taxon>Kytococcus</taxon>
    </lineage>
</organism>
<dbReference type="GO" id="GO:0016747">
    <property type="term" value="F:acyltransferase activity, transferring groups other than amino-acyl groups"/>
    <property type="evidence" value="ECO:0007669"/>
    <property type="project" value="InterPro"/>
</dbReference>
<gene>
    <name evidence="4" type="ORF">SAMN05445756_0195</name>
</gene>
<keyword evidence="4" id="KW-0689">Ribosomal protein</keyword>
<dbReference type="PROSITE" id="PS51186">
    <property type="entry name" value="GNAT"/>
    <property type="match status" value="1"/>
</dbReference>
<dbReference type="InterPro" id="IPR000182">
    <property type="entry name" value="GNAT_dom"/>
</dbReference>
<dbReference type="InterPro" id="IPR050680">
    <property type="entry name" value="YpeA/RimI_acetyltransf"/>
</dbReference>
<dbReference type="RefSeq" id="WP_088817236.1">
    <property type="nucleotide sequence ID" value="NZ_FYEZ01000001.1"/>
</dbReference>
<dbReference type="PANTHER" id="PTHR43420:SF12">
    <property type="entry name" value="N-ACETYLTRANSFERASE DOMAIN-CONTAINING PROTEIN"/>
    <property type="match status" value="1"/>
</dbReference>